<keyword evidence="1 10" id="KW-0963">Cytoplasm</keyword>
<evidence type="ECO:0000256" key="5">
    <source>
        <dbReference type="ARBA" id="ARBA00022840"/>
    </source>
</evidence>
<dbReference type="InterPro" id="IPR036565">
    <property type="entry name" value="Mur-like_cat_sf"/>
</dbReference>
<evidence type="ECO:0000313" key="16">
    <source>
        <dbReference type="Proteomes" id="UP001451571"/>
    </source>
</evidence>
<evidence type="ECO:0000259" key="12">
    <source>
        <dbReference type="Pfam" id="PF01225"/>
    </source>
</evidence>
<evidence type="ECO:0000256" key="1">
    <source>
        <dbReference type="ARBA" id="ARBA00022490"/>
    </source>
</evidence>
<dbReference type="HAMAP" id="MF_02019">
    <property type="entry name" value="MurF"/>
    <property type="match status" value="1"/>
</dbReference>
<keyword evidence="3 10" id="KW-0132">Cell division</keyword>
<protein>
    <recommendedName>
        <fullName evidence="10 11">UDP-N-acetylmuramoyl-tripeptide--D-alanyl-D-alanine ligase</fullName>
        <ecNumber evidence="10 11">6.3.2.10</ecNumber>
    </recommendedName>
    <alternativeName>
        <fullName evidence="10">D-alanyl-D-alanine-adding enzyme</fullName>
    </alternativeName>
</protein>
<feature type="domain" description="Mur ligase N-terminal catalytic" evidence="12">
    <location>
        <begin position="27"/>
        <end position="97"/>
    </location>
</feature>
<dbReference type="InterPro" id="IPR005863">
    <property type="entry name" value="UDP-N-AcMur_synth"/>
</dbReference>
<evidence type="ECO:0000259" key="13">
    <source>
        <dbReference type="Pfam" id="PF02875"/>
    </source>
</evidence>
<dbReference type="Gene3D" id="3.40.1390.10">
    <property type="entry name" value="MurE/MurF, N-terminal domain"/>
    <property type="match status" value="1"/>
</dbReference>
<evidence type="ECO:0000313" key="15">
    <source>
        <dbReference type="EMBL" id="XAH74591.1"/>
    </source>
</evidence>
<keyword evidence="8 10" id="KW-0131">Cell cycle</keyword>
<evidence type="ECO:0000256" key="11">
    <source>
        <dbReference type="RuleBase" id="RU004136"/>
    </source>
</evidence>
<dbReference type="InterPro" id="IPR035911">
    <property type="entry name" value="MurE/MurF_N"/>
</dbReference>
<accession>A0ABZ3EWH0</accession>
<dbReference type="NCBIfam" id="TIGR01143">
    <property type="entry name" value="murF"/>
    <property type="match status" value="1"/>
</dbReference>
<dbReference type="EC" id="6.3.2.10" evidence="10 11"/>
<comment type="function">
    <text evidence="10 11">Involved in cell wall formation. Catalyzes the final step in the synthesis of UDP-N-acetylmuramoyl-pentapeptide, the precursor of murein.</text>
</comment>
<dbReference type="GO" id="GO:0047480">
    <property type="term" value="F:UDP-N-acetylmuramoyl-tripeptide-D-alanyl-D-alanine ligase activity"/>
    <property type="evidence" value="ECO:0007669"/>
    <property type="project" value="UniProtKB-EC"/>
</dbReference>
<dbReference type="Pfam" id="PF01225">
    <property type="entry name" value="Mur_ligase"/>
    <property type="match status" value="1"/>
</dbReference>
<keyword evidence="16" id="KW-1185">Reference proteome</keyword>
<dbReference type="PANTHER" id="PTHR43024">
    <property type="entry name" value="UDP-N-ACETYLMURAMOYL-TRIPEPTIDE--D-ALANYL-D-ALANINE LIGASE"/>
    <property type="match status" value="1"/>
</dbReference>
<dbReference type="SUPFAM" id="SSF53623">
    <property type="entry name" value="MurD-like peptide ligases, catalytic domain"/>
    <property type="match status" value="1"/>
</dbReference>
<dbReference type="InterPro" id="IPR051046">
    <property type="entry name" value="MurCDEF_CellWall_CoF430Synth"/>
</dbReference>
<keyword evidence="4 10" id="KW-0547">Nucleotide-binding</keyword>
<evidence type="ECO:0000256" key="4">
    <source>
        <dbReference type="ARBA" id="ARBA00022741"/>
    </source>
</evidence>
<dbReference type="SUPFAM" id="SSF53244">
    <property type="entry name" value="MurD-like peptide ligases, peptide-binding domain"/>
    <property type="match status" value="1"/>
</dbReference>
<evidence type="ECO:0000256" key="8">
    <source>
        <dbReference type="ARBA" id="ARBA00023306"/>
    </source>
</evidence>
<evidence type="ECO:0000256" key="2">
    <source>
        <dbReference type="ARBA" id="ARBA00022598"/>
    </source>
</evidence>
<organism evidence="15 16">
    <name type="scientific">Kineothrix sedimenti</name>
    <dbReference type="NCBI Taxonomy" id="3123317"/>
    <lineage>
        <taxon>Bacteria</taxon>
        <taxon>Bacillati</taxon>
        <taxon>Bacillota</taxon>
        <taxon>Clostridia</taxon>
        <taxon>Lachnospirales</taxon>
        <taxon>Lachnospiraceae</taxon>
        <taxon>Kineothrix</taxon>
    </lineage>
</organism>
<dbReference type="InterPro" id="IPR000713">
    <property type="entry name" value="Mur_ligase_N"/>
</dbReference>
<reference evidence="15 16" key="1">
    <citation type="submission" date="2024-02" db="EMBL/GenBank/DDBJ databases">
        <title>Bacterial strain from lacustrine sediment.</title>
        <authorList>
            <person name="Petit C."/>
            <person name="Fadhlaoui K."/>
        </authorList>
    </citation>
    <scope>NUCLEOTIDE SEQUENCE [LARGE SCALE GENOMIC DNA]</scope>
    <source>
        <strain evidence="15 16">IPX-CK</strain>
    </source>
</reference>
<dbReference type="RefSeq" id="WP_342758180.1">
    <property type="nucleotide sequence ID" value="NZ_CP146256.1"/>
</dbReference>
<keyword evidence="7 10" id="KW-0573">Peptidoglycan synthesis</keyword>
<evidence type="ECO:0000256" key="3">
    <source>
        <dbReference type="ARBA" id="ARBA00022618"/>
    </source>
</evidence>
<feature type="domain" description="Mur ligase central" evidence="14">
    <location>
        <begin position="110"/>
        <end position="302"/>
    </location>
</feature>
<name>A0ABZ3EWH0_9FIRM</name>
<keyword evidence="9 10" id="KW-0961">Cell wall biogenesis/degradation</keyword>
<feature type="binding site" evidence="10">
    <location>
        <begin position="112"/>
        <end position="118"/>
    </location>
    <ligand>
        <name>ATP</name>
        <dbReference type="ChEBI" id="CHEBI:30616"/>
    </ligand>
</feature>
<sequence length="472" mass="51710">MKNLTLHKIAEACGGKLFGCDGETDKEVSGVVLDSRLVEENFLFVAAKGERVDGHDFISQVMDNKAAGVVCERVPKAVDGPYILVKDSFQALKDIAEFYRKQLDIKVVGITGSVGKTSTKEFIASVLAEKYQVLKTEGNYNNEIGLPLTVLKIRKHHQAAVLEMGISDFGEMHRLSKIARPDICVLTNIGECHLENLKSKEGILQAKTEIFDFMQEDGAICANGDDDMLRRIEEMNGHRALEGRKPIYFGLNESNPVYADEIENKGLFGSSAKIHMENGEFTAEIPLPGGHMVYNALAAACVGSLLGLSGAQIREGIAKVKPLGGRSNIIRLPERVVIDDCYNANPVSMCAALDLLEAALTRRVAVMGDMFELGDNKERMHAKVGAYAVEKGIEVIVCIGELSINMYDSAGEAMQEAGRENTELYYFPGKKEFLEKMSGILRKGDTVLVKASHGMAFEEIVKALYTSSLFLK</sequence>
<dbReference type="InterPro" id="IPR004101">
    <property type="entry name" value="Mur_ligase_C"/>
</dbReference>
<evidence type="ECO:0000259" key="14">
    <source>
        <dbReference type="Pfam" id="PF08245"/>
    </source>
</evidence>
<comment type="similarity">
    <text evidence="10">Belongs to the MurCDEF family. MurF subfamily.</text>
</comment>
<keyword evidence="5 10" id="KW-0067">ATP-binding</keyword>
<evidence type="ECO:0000256" key="6">
    <source>
        <dbReference type="ARBA" id="ARBA00022960"/>
    </source>
</evidence>
<dbReference type="InterPro" id="IPR036615">
    <property type="entry name" value="Mur_ligase_C_dom_sf"/>
</dbReference>
<dbReference type="Pfam" id="PF08245">
    <property type="entry name" value="Mur_ligase_M"/>
    <property type="match status" value="1"/>
</dbReference>
<evidence type="ECO:0000256" key="10">
    <source>
        <dbReference type="HAMAP-Rule" id="MF_02019"/>
    </source>
</evidence>
<comment type="subcellular location">
    <subcellularLocation>
        <location evidence="10 11">Cytoplasm</location>
    </subcellularLocation>
</comment>
<comment type="catalytic activity">
    <reaction evidence="10 11">
        <text>D-alanyl-D-alanine + UDP-N-acetyl-alpha-D-muramoyl-L-alanyl-gamma-D-glutamyl-meso-2,6-diaminopimelate + ATP = UDP-N-acetyl-alpha-D-muramoyl-L-alanyl-gamma-D-glutamyl-meso-2,6-diaminopimeloyl-D-alanyl-D-alanine + ADP + phosphate + H(+)</text>
        <dbReference type="Rhea" id="RHEA:28374"/>
        <dbReference type="ChEBI" id="CHEBI:15378"/>
        <dbReference type="ChEBI" id="CHEBI:30616"/>
        <dbReference type="ChEBI" id="CHEBI:43474"/>
        <dbReference type="ChEBI" id="CHEBI:57822"/>
        <dbReference type="ChEBI" id="CHEBI:61386"/>
        <dbReference type="ChEBI" id="CHEBI:83905"/>
        <dbReference type="ChEBI" id="CHEBI:456216"/>
        <dbReference type="EC" id="6.3.2.10"/>
    </reaction>
</comment>
<dbReference type="Proteomes" id="UP001451571">
    <property type="component" value="Chromosome"/>
</dbReference>
<dbReference type="Gene3D" id="3.40.1190.10">
    <property type="entry name" value="Mur-like, catalytic domain"/>
    <property type="match status" value="1"/>
</dbReference>
<comment type="pathway">
    <text evidence="10 11">Cell wall biogenesis; peptidoglycan biosynthesis.</text>
</comment>
<evidence type="ECO:0000256" key="9">
    <source>
        <dbReference type="ARBA" id="ARBA00023316"/>
    </source>
</evidence>
<gene>
    <name evidence="10 15" type="primary">murF</name>
    <name evidence="15" type="ORF">V6984_02175</name>
</gene>
<dbReference type="Gene3D" id="3.90.190.20">
    <property type="entry name" value="Mur ligase, C-terminal domain"/>
    <property type="match status" value="1"/>
</dbReference>
<dbReference type="SUPFAM" id="SSF63418">
    <property type="entry name" value="MurE/MurF N-terminal domain"/>
    <property type="match status" value="1"/>
</dbReference>
<dbReference type="Pfam" id="PF02875">
    <property type="entry name" value="Mur_ligase_C"/>
    <property type="match status" value="1"/>
</dbReference>
<keyword evidence="6 10" id="KW-0133">Cell shape</keyword>
<proteinExistence type="inferred from homology"/>
<evidence type="ECO:0000256" key="7">
    <source>
        <dbReference type="ARBA" id="ARBA00022984"/>
    </source>
</evidence>
<feature type="domain" description="Mur ligase C-terminal" evidence="13">
    <location>
        <begin position="325"/>
        <end position="452"/>
    </location>
</feature>
<dbReference type="PANTHER" id="PTHR43024:SF1">
    <property type="entry name" value="UDP-N-ACETYLMURAMOYL-TRIPEPTIDE--D-ALANYL-D-ALANINE LIGASE"/>
    <property type="match status" value="1"/>
</dbReference>
<keyword evidence="2 10" id="KW-0436">Ligase</keyword>
<dbReference type="InterPro" id="IPR013221">
    <property type="entry name" value="Mur_ligase_cen"/>
</dbReference>
<dbReference type="EMBL" id="CP146256">
    <property type="protein sequence ID" value="XAH74591.1"/>
    <property type="molecule type" value="Genomic_DNA"/>
</dbReference>